<evidence type="ECO:0000259" key="2">
    <source>
        <dbReference type="Pfam" id="PF19348"/>
    </source>
</evidence>
<name>A0ABW1I4B9_9PSEU</name>
<keyword evidence="4" id="KW-1185">Reference proteome</keyword>
<dbReference type="InterPro" id="IPR045970">
    <property type="entry name" value="DUF5926"/>
</dbReference>
<dbReference type="InterPro" id="IPR004027">
    <property type="entry name" value="SEC_C_motif"/>
</dbReference>
<sequence length="312" mass="33128">MAKKNRDKSSAATGENPRRPCPCGSGKRYKACHGAGDDVIVTRPFEGLAAEPDLVAMREFLPSAVAPLPLREAGERSVRLATVLPGASAALVRPDGEILLGMQVQTRSGDLSADLAKALRWAETAEPGSALPVVGPGVGGGELVRLQDLLVAEAELDLELHQDFGWWLPADGEEPGAEIAATIERANSVIMPTEALTGEGVRAAYWVDTGTKAHVRWVRPEPEDALMAALARLQAAGELDLGEGSRYAGAFRAHGLLVPVWDVDREMHAKEWSAPAVAFARRLSQALAATDELSPAERSARDALAGKQVTLR</sequence>
<gene>
    <name evidence="3" type="ORF">ACFQH9_02505</name>
</gene>
<dbReference type="Proteomes" id="UP001596119">
    <property type="component" value="Unassembled WGS sequence"/>
</dbReference>
<evidence type="ECO:0000256" key="1">
    <source>
        <dbReference type="SAM" id="MobiDB-lite"/>
    </source>
</evidence>
<dbReference type="SUPFAM" id="SSF103642">
    <property type="entry name" value="Sec-C motif"/>
    <property type="match status" value="1"/>
</dbReference>
<accession>A0ABW1I4B9</accession>
<comment type="caution">
    <text evidence="3">The sequence shown here is derived from an EMBL/GenBank/DDBJ whole genome shotgun (WGS) entry which is preliminary data.</text>
</comment>
<feature type="region of interest" description="Disordered" evidence="1">
    <location>
        <begin position="1"/>
        <end position="27"/>
    </location>
</feature>
<evidence type="ECO:0000313" key="4">
    <source>
        <dbReference type="Proteomes" id="UP001596119"/>
    </source>
</evidence>
<organism evidence="3 4">
    <name type="scientific">Pseudonocardia lutea</name>
    <dbReference type="NCBI Taxonomy" id="2172015"/>
    <lineage>
        <taxon>Bacteria</taxon>
        <taxon>Bacillati</taxon>
        <taxon>Actinomycetota</taxon>
        <taxon>Actinomycetes</taxon>
        <taxon>Pseudonocardiales</taxon>
        <taxon>Pseudonocardiaceae</taxon>
        <taxon>Pseudonocardia</taxon>
    </lineage>
</organism>
<dbReference type="Pfam" id="PF19348">
    <property type="entry name" value="DUF5926"/>
    <property type="match status" value="1"/>
</dbReference>
<reference evidence="4" key="1">
    <citation type="journal article" date="2019" name="Int. J. Syst. Evol. Microbiol.">
        <title>The Global Catalogue of Microorganisms (GCM) 10K type strain sequencing project: providing services to taxonomists for standard genome sequencing and annotation.</title>
        <authorList>
            <consortium name="The Broad Institute Genomics Platform"/>
            <consortium name="The Broad Institute Genome Sequencing Center for Infectious Disease"/>
            <person name="Wu L."/>
            <person name="Ma J."/>
        </authorList>
    </citation>
    <scope>NUCLEOTIDE SEQUENCE [LARGE SCALE GENOMIC DNA]</scope>
    <source>
        <strain evidence="4">CGMCC 4.7397</strain>
    </source>
</reference>
<dbReference type="Pfam" id="PF02810">
    <property type="entry name" value="SEC-C"/>
    <property type="match status" value="1"/>
</dbReference>
<protein>
    <submittedName>
        <fullName evidence="3">DUF5926 family protein</fullName>
    </submittedName>
</protein>
<proteinExistence type="predicted"/>
<evidence type="ECO:0000313" key="3">
    <source>
        <dbReference type="EMBL" id="MFC5947149.1"/>
    </source>
</evidence>
<dbReference type="RefSeq" id="WP_379563731.1">
    <property type="nucleotide sequence ID" value="NZ_JBHSQK010000006.1"/>
</dbReference>
<dbReference type="EMBL" id="JBHSQK010000006">
    <property type="protein sequence ID" value="MFC5947149.1"/>
    <property type="molecule type" value="Genomic_DNA"/>
</dbReference>
<dbReference type="Gene3D" id="3.10.450.50">
    <property type="match status" value="1"/>
</dbReference>
<feature type="domain" description="DUF5926" evidence="2">
    <location>
        <begin position="44"/>
        <end position="312"/>
    </location>
</feature>